<reference evidence="1" key="1">
    <citation type="submission" date="2020-08" db="EMBL/GenBank/DDBJ databases">
        <title>Genome public.</title>
        <authorList>
            <person name="Liu C."/>
            <person name="Sun Q."/>
        </authorList>
    </citation>
    <scope>NUCLEOTIDE SEQUENCE</scope>
    <source>
        <strain evidence="1">BX7</strain>
    </source>
</reference>
<comment type="caution">
    <text evidence="1">The sequence shown here is derived from an EMBL/GenBank/DDBJ whole genome shotgun (WGS) entry which is preliminary data.</text>
</comment>
<dbReference type="Gene3D" id="3.40.50.1000">
    <property type="entry name" value="HAD superfamily/HAD-like"/>
    <property type="match status" value="1"/>
</dbReference>
<keyword evidence="1" id="KW-0378">Hydrolase</keyword>
<dbReference type="InterPro" id="IPR006379">
    <property type="entry name" value="HAD-SF_hydro_IIB"/>
</dbReference>
<keyword evidence="2" id="KW-1185">Reference proteome</keyword>
<accession>A0A926DC90</accession>
<dbReference type="RefSeq" id="WP_249299168.1">
    <property type="nucleotide sequence ID" value="NZ_JACRSP010000001.1"/>
</dbReference>
<dbReference type="EMBL" id="JACRSP010000001">
    <property type="protein sequence ID" value="MBC8535438.1"/>
    <property type="molecule type" value="Genomic_DNA"/>
</dbReference>
<dbReference type="Proteomes" id="UP000620366">
    <property type="component" value="Unassembled WGS sequence"/>
</dbReference>
<dbReference type="GO" id="GO:0005829">
    <property type="term" value="C:cytosol"/>
    <property type="evidence" value="ECO:0007669"/>
    <property type="project" value="TreeGrafter"/>
</dbReference>
<evidence type="ECO:0000313" key="1">
    <source>
        <dbReference type="EMBL" id="MBC8535438.1"/>
    </source>
</evidence>
<evidence type="ECO:0000313" key="2">
    <source>
        <dbReference type="Proteomes" id="UP000620366"/>
    </source>
</evidence>
<dbReference type="InterPro" id="IPR023214">
    <property type="entry name" value="HAD_sf"/>
</dbReference>
<dbReference type="Pfam" id="PF08282">
    <property type="entry name" value="Hydrolase_3"/>
    <property type="match status" value="1"/>
</dbReference>
<dbReference type="PANTHER" id="PTHR10000">
    <property type="entry name" value="PHOSPHOSERINE PHOSPHATASE"/>
    <property type="match status" value="1"/>
</dbReference>
<dbReference type="PANTHER" id="PTHR10000:SF8">
    <property type="entry name" value="HAD SUPERFAMILY HYDROLASE-LIKE, TYPE 3"/>
    <property type="match status" value="1"/>
</dbReference>
<organism evidence="1 2">
    <name type="scientific">Feifania hominis</name>
    <dbReference type="NCBI Taxonomy" id="2763660"/>
    <lineage>
        <taxon>Bacteria</taxon>
        <taxon>Bacillati</taxon>
        <taxon>Bacillota</taxon>
        <taxon>Clostridia</taxon>
        <taxon>Eubacteriales</taxon>
        <taxon>Feifaniaceae</taxon>
        <taxon>Feifania</taxon>
    </lineage>
</organism>
<sequence length="262" mass="29229">MYQGAVFLDADGTMLDETCGICSPTAKTLEAIAALRARGYLVALATGRAKCYIPEGLLCFESYITTNGAHAEVAGVSIWDDTIAPDALDRLLAFLEGAGINYIIESQQICFVKDPNETYYRRMAQLFRLDTSKFLPLEDPHAIAVNKLMITYDSPQKLERFHREFDDLYEITDQPGNYSCDVGKRGINKGVAIEKLLAHYGIDRRCTYAFGDADNDYDMLRTVGTGVMMARHSKRLEQVCSLVTDSVRDEGVWRGLVRLGLI</sequence>
<gene>
    <name evidence="1" type="ORF">H8695_01840</name>
</gene>
<dbReference type="InterPro" id="IPR036412">
    <property type="entry name" value="HAD-like_sf"/>
</dbReference>
<dbReference type="NCBIfam" id="TIGR01484">
    <property type="entry name" value="HAD-SF-IIB"/>
    <property type="match status" value="1"/>
</dbReference>
<dbReference type="GO" id="GO:0000287">
    <property type="term" value="F:magnesium ion binding"/>
    <property type="evidence" value="ECO:0007669"/>
    <property type="project" value="TreeGrafter"/>
</dbReference>
<dbReference type="SUPFAM" id="SSF56784">
    <property type="entry name" value="HAD-like"/>
    <property type="match status" value="1"/>
</dbReference>
<dbReference type="Gene3D" id="3.30.1240.10">
    <property type="match status" value="1"/>
</dbReference>
<dbReference type="AlphaFoldDB" id="A0A926DC90"/>
<proteinExistence type="predicted"/>
<protein>
    <submittedName>
        <fullName evidence="1">HAD-IIB family hydrolase</fullName>
    </submittedName>
</protein>
<dbReference type="GO" id="GO:0016791">
    <property type="term" value="F:phosphatase activity"/>
    <property type="evidence" value="ECO:0007669"/>
    <property type="project" value="TreeGrafter"/>
</dbReference>
<name>A0A926DC90_9FIRM</name>